<evidence type="ECO:0000256" key="9">
    <source>
        <dbReference type="RuleBase" id="RU364109"/>
    </source>
</evidence>
<keyword evidence="9" id="KW-0723">Serine/threonine-protein kinase</keyword>
<dbReference type="PROSITE" id="PS51190">
    <property type="entry name" value="FATC"/>
    <property type="match status" value="1"/>
</dbReference>
<dbReference type="Pfam" id="PF02259">
    <property type="entry name" value="FAT"/>
    <property type="match status" value="1"/>
</dbReference>
<dbReference type="GO" id="GO:0031929">
    <property type="term" value="P:TOR signaling"/>
    <property type="evidence" value="ECO:0007669"/>
    <property type="project" value="TreeGrafter"/>
</dbReference>
<evidence type="ECO:0000256" key="2">
    <source>
        <dbReference type="ARBA" id="ARBA00022679"/>
    </source>
</evidence>
<dbReference type="SMART" id="SM00146">
    <property type="entry name" value="PI3Kc"/>
    <property type="match status" value="1"/>
</dbReference>
<dbReference type="FunFam" id="1.10.1070.11:FF:000039">
    <property type="entry name" value="Serine/threonine-protein kinase TOR"/>
    <property type="match status" value="1"/>
</dbReference>
<dbReference type="Gene3D" id="1.10.1070.11">
    <property type="entry name" value="Phosphatidylinositol 3-/4-kinase, catalytic domain"/>
    <property type="match status" value="1"/>
</dbReference>
<dbReference type="GO" id="GO:0004674">
    <property type="term" value="F:protein serine/threonine kinase activity"/>
    <property type="evidence" value="ECO:0007669"/>
    <property type="project" value="UniProtKB-KW"/>
</dbReference>
<dbReference type="OrthoDB" id="381190at2759"/>
<feature type="domain" description="FAT" evidence="12">
    <location>
        <begin position="1650"/>
        <end position="2043"/>
    </location>
</feature>
<dbReference type="Proteomes" id="UP000051952">
    <property type="component" value="Unassembled WGS sequence"/>
</dbReference>
<dbReference type="SUPFAM" id="SSF56112">
    <property type="entry name" value="Protein kinase-like (PK-like)"/>
    <property type="match status" value="1"/>
</dbReference>
<evidence type="ECO:0000259" key="12">
    <source>
        <dbReference type="PROSITE" id="PS51189"/>
    </source>
</evidence>
<keyword evidence="15" id="KW-1185">Reference proteome</keyword>
<comment type="similarity">
    <text evidence="1 9">Belongs to the PI3/PI4-kinase family.</text>
</comment>
<evidence type="ECO:0000256" key="4">
    <source>
        <dbReference type="ARBA" id="ARBA00022741"/>
    </source>
</evidence>
<evidence type="ECO:0000313" key="15">
    <source>
        <dbReference type="Proteomes" id="UP000051952"/>
    </source>
</evidence>
<keyword evidence="5 9" id="KW-0418">Kinase</keyword>
<dbReference type="InterPro" id="IPR018936">
    <property type="entry name" value="PI3/4_kinase_CS"/>
</dbReference>
<dbReference type="InterPro" id="IPR000403">
    <property type="entry name" value="PI3/4_kinase_cat_dom"/>
</dbReference>
<dbReference type="Pfam" id="PF08771">
    <property type="entry name" value="FRB_dom"/>
    <property type="match status" value="1"/>
</dbReference>
<evidence type="ECO:0000256" key="10">
    <source>
        <dbReference type="SAM" id="MobiDB-lite"/>
    </source>
</evidence>
<comment type="catalytic activity">
    <reaction evidence="7 9">
        <text>L-threonyl-[protein] + ATP = O-phospho-L-threonyl-[protein] + ADP + H(+)</text>
        <dbReference type="Rhea" id="RHEA:46608"/>
        <dbReference type="Rhea" id="RHEA-COMP:11060"/>
        <dbReference type="Rhea" id="RHEA-COMP:11605"/>
        <dbReference type="ChEBI" id="CHEBI:15378"/>
        <dbReference type="ChEBI" id="CHEBI:30013"/>
        <dbReference type="ChEBI" id="CHEBI:30616"/>
        <dbReference type="ChEBI" id="CHEBI:61977"/>
        <dbReference type="ChEBI" id="CHEBI:456216"/>
        <dbReference type="EC" id="2.7.11.1"/>
    </reaction>
</comment>
<dbReference type="Pfam" id="PF02260">
    <property type="entry name" value="FATC"/>
    <property type="match status" value="1"/>
</dbReference>
<dbReference type="InterPro" id="IPR003152">
    <property type="entry name" value="FATC_dom"/>
</dbReference>
<dbReference type="Gene3D" id="3.30.1010.10">
    <property type="entry name" value="Phosphatidylinositol 3-kinase Catalytic Subunit, Chain A, domain 4"/>
    <property type="match status" value="1"/>
</dbReference>
<organism evidence="14 15">
    <name type="scientific">Bodo saltans</name>
    <name type="common">Flagellated protozoan</name>
    <dbReference type="NCBI Taxonomy" id="75058"/>
    <lineage>
        <taxon>Eukaryota</taxon>
        <taxon>Discoba</taxon>
        <taxon>Euglenozoa</taxon>
        <taxon>Kinetoplastea</taxon>
        <taxon>Metakinetoplastina</taxon>
        <taxon>Eubodonida</taxon>
        <taxon>Bodonidae</taxon>
        <taxon>Bodo</taxon>
    </lineage>
</organism>
<dbReference type="Gene3D" id="1.25.10.10">
    <property type="entry name" value="Leucine-rich Repeat Variant"/>
    <property type="match status" value="2"/>
</dbReference>
<dbReference type="InterPro" id="IPR014009">
    <property type="entry name" value="PIK_FAT"/>
</dbReference>
<feature type="region of interest" description="Disordered" evidence="10">
    <location>
        <begin position="1558"/>
        <end position="1589"/>
    </location>
</feature>
<dbReference type="InterPro" id="IPR036738">
    <property type="entry name" value="FRB_sf"/>
</dbReference>
<dbReference type="PANTHER" id="PTHR11139">
    <property type="entry name" value="ATAXIA TELANGIECTASIA MUTATED ATM -RELATED"/>
    <property type="match status" value="1"/>
</dbReference>
<dbReference type="PANTHER" id="PTHR11139:SF126">
    <property type="entry name" value="SERINE_THREONINE-PROTEIN KINASE TOR"/>
    <property type="match status" value="1"/>
</dbReference>
<dbReference type="Pfam" id="PF11865">
    <property type="entry name" value="mTOR_dom"/>
    <property type="match status" value="1"/>
</dbReference>
<dbReference type="InterPro" id="IPR026683">
    <property type="entry name" value="TOR_cat"/>
</dbReference>
<dbReference type="InterPro" id="IPR003151">
    <property type="entry name" value="PIK-rel_kinase_FAT"/>
</dbReference>
<dbReference type="InterPro" id="IPR011009">
    <property type="entry name" value="Kinase-like_dom_sf"/>
</dbReference>
<evidence type="ECO:0000313" key="14">
    <source>
        <dbReference type="EMBL" id="CUF10682.1"/>
    </source>
</evidence>
<dbReference type="GO" id="GO:0005634">
    <property type="term" value="C:nucleus"/>
    <property type="evidence" value="ECO:0007669"/>
    <property type="project" value="TreeGrafter"/>
</dbReference>
<dbReference type="PROSITE" id="PS51189">
    <property type="entry name" value="FAT"/>
    <property type="match status" value="1"/>
</dbReference>
<dbReference type="Pfam" id="PF00454">
    <property type="entry name" value="PI3_PI4_kinase"/>
    <property type="match status" value="1"/>
</dbReference>
<dbReference type="InterPro" id="IPR036940">
    <property type="entry name" value="PI3/4_kinase_cat_sf"/>
</dbReference>
<dbReference type="SMART" id="SM01345">
    <property type="entry name" value="Rapamycin_bind"/>
    <property type="match status" value="1"/>
</dbReference>
<dbReference type="Gene3D" id="1.20.120.150">
    <property type="entry name" value="FKBP12-rapamycin binding domain"/>
    <property type="match status" value="1"/>
</dbReference>
<evidence type="ECO:0000256" key="3">
    <source>
        <dbReference type="ARBA" id="ARBA00022737"/>
    </source>
</evidence>
<dbReference type="SUPFAM" id="SSF47212">
    <property type="entry name" value="FKBP12-rapamycin-binding domain of FKBP-rapamycin-associated protein (FRAP)"/>
    <property type="match status" value="1"/>
</dbReference>
<name>A0A0S4IRQ6_BODSA</name>
<dbReference type="OMA" id="MISVTLC"/>
<dbReference type="EC" id="2.7.11.1" evidence="9"/>
<keyword evidence="4 9" id="KW-0547">Nucleotide-binding</keyword>
<evidence type="ECO:0000259" key="13">
    <source>
        <dbReference type="PROSITE" id="PS51190"/>
    </source>
</evidence>
<comment type="catalytic activity">
    <reaction evidence="8">
        <text>L-seryl-[protein] + ATP = O-phospho-L-seryl-[protein] + ADP + H(+)</text>
        <dbReference type="Rhea" id="RHEA:17989"/>
        <dbReference type="Rhea" id="RHEA-COMP:9863"/>
        <dbReference type="Rhea" id="RHEA-COMP:11604"/>
        <dbReference type="ChEBI" id="CHEBI:15378"/>
        <dbReference type="ChEBI" id="CHEBI:29999"/>
        <dbReference type="ChEBI" id="CHEBI:30616"/>
        <dbReference type="ChEBI" id="CHEBI:83421"/>
        <dbReference type="ChEBI" id="CHEBI:456216"/>
        <dbReference type="EC" id="2.7.11.1"/>
    </reaction>
</comment>
<evidence type="ECO:0000256" key="6">
    <source>
        <dbReference type="ARBA" id="ARBA00022840"/>
    </source>
</evidence>
<dbReference type="GO" id="GO:0005524">
    <property type="term" value="F:ATP binding"/>
    <property type="evidence" value="ECO:0007669"/>
    <property type="project" value="UniProtKB-KW"/>
</dbReference>
<evidence type="ECO:0000256" key="1">
    <source>
        <dbReference type="ARBA" id="ARBA00011031"/>
    </source>
</evidence>
<dbReference type="GO" id="GO:0016242">
    <property type="term" value="P:negative regulation of macroautophagy"/>
    <property type="evidence" value="ECO:0007669"/>
    <property type="project" value="TreeGrafter"/>
</dbReference>
<dbReference type="InterPro" id="IPR024585">
    <property type="entry name" value="mTOR_dom"/>
</dbReference>
<dbReference type="SMART" id="SM01343">
    <property type="entry name" value="FATC"/>
    <property type="match status" value="1"/>
</dbReference>
<keyword evidence="3" id="KW-0677">Repeat</keyword>
<sequence length="2643" mass="293088">MATQPSDAQRFVFAVRNVVGRAETKHNFIVDTVSKAKDLQRTAQQEYEAHLLILFKALDLYQLTGGSPSEMHCALTTIEILLQLPLSSSQLFQCNSSIRVCLLSAGDVATMLEAARVLGLSIATSGPNDSVRKACDDSMIWIGLTDARSEARRMGGLAIVDEVLQRVPVLFLKYLSDFFDRIWGPLSDPTTEVRDFAIHVFDRAMKLLSTRDADSRLTTFSQIKLKVRSMLQSKNIEQNIGALSVLDSFVAGLPVDTKQQAAAAYDDLVTMLQPLFVVSSGTNCNPKVRQLLFHAYSALCKFNTVSFSNKDLKNAVNYGLEFTKKEVERPYAFRMLRDVITLVRTDAFMPYQGQTILAIKQVILNQKRQGKPPVWESLECLATICKVCPSSEVEAHVKSCIEHIFSYGLSTQLIDCMRDIVAASSTMARLSLEESMLDLISITLCGLPFRQQQGGSKSSIDGLITAATEPTEEQIVIALDAFLKFGFSNSEQLGDFLRDSVLPFVDSDKMSIRCAAIKTIATLLLPTESSAPTSPGSASANTLLPTSSSSQAMIAGTQHNLVAAQSVLECLTFSRRMCVDFVLSRLLVIGTSDNEPSIRGLVLSSLNAASYFPFLCEPQFLTLVCTALGDEDASCRLAAIDLICGMLPCSPSLLLPLLRREMVKVLQTLSSTERPQYIEQGLRCLSRIARGAPLFVRPFFNNILQVLVPRYRVVTARDVTFQPLLEALVTVSHSNMFAKRHSLADAFESAFSPLISKTLEVLQSIPMDTKSKQQLRLLCIQLLTGLLRPSFDGVSPYQHFPALYHTLSSIVRNKDECADCRLESLRCLGKIGALDPHKFAELEIAEGIATSQSGGTGSAGPLKEKMCTTIVLEALAVALAPRSARVAAGGSEPLLRTTLKTALMISERSSACSEIATLFQPLCGLILDLPRQSRIFYTALHELGNLISVCGRRSLKEAHHFRALIRSVWETPRARFLIVRLCSMLVEVAKHNFDSQSEIALRDNLGLLLPKILDELVASEQLSYNIAAMNFILQHCQAATSLTQRICFALLELLQSSHWSVDHAGHVLVVLTKVATVSANRDLVPPLVRGCLAKLTTFVTTTVPVPSESNPFVAKALGLLRTLASEKYLEFVPFAADVLRSLKTLRLNNQELTFLCTQACRGSQTCPPALMQRSKQDLDAHVNVLLETTFLQSYAAALAEVGEIWGDTKTQPGLANLSETFANPDAAVAAPDALLVIGEARIVNKSTKVTTLQTKDDWLRWYDEFCKVLIAEAPYHVFRCVSASQGVNSASLVEKLPDFVQDIVNVAFRSIHTNGSFHLKTVLSDMIQKIAAMGGQSIPDDVVVGLLGIAEHMDMCGFALPVPHLQLAELAQNKGMLAKSLYWQEQGYRTTAVNHSKESSQSLIATYASLGHVDSAAGLLHAEETTKHEPSVHTSGQSLSHHHHVRASSVGVVPEFGIVIGALGGASSPKAFQGDGGVHNNSVANNSSSDLMGLDWQDHGSPTAQTSYQQQQVLMRLGKFEEALEMMNKHSMMASPNGNMSLQLSMFDGDSIFKNSYGVASPTPHRSRHTRTRSYSTVSDSADPYPLPQDTELTRKVEADGGKIWCLSEVGDMQGTLSEWRLLLPHLRSLRQQNNGEEEENTIQCMIAPFVADAAVRLNSWEDLSDALTWVPKDSLTFGTSTAALQISQRALGSAKESITQARELLLEEITGLLHESYARAYDHIVSAQQLVEFEEIIGTLGVTEPLHRAQQSDDVSLLWQERICSSAHSVSSWKRMMGHRGLLIHPSKDISTQILFVKLCREYGGSRRLERFTLEQMLGSSSPSYDQLIDPSMNPRVVFEYITYLSSCGQLSKYASHGDERSILEKLIEIHGGVPENKTLEARMHLRRGIAADPATAAECYKLATDCDPTWFRAWRSWADANVLYLEGNANHQKTDEPFMNAIDGFVKAIELAPTTSNKLQDVLKLLSLWAKHANSPKRLSELERRVFDVSLSVWQLVIPQLIARLDSGSDECCALVAKVICAVAMQHPQSLIYPLNVCTASSIKRRKLWANDILAKMQSRFPQLVAQGTMVTTELIRIAALIHEQWHEALEGAASAFFGRRDNVEMLEAVLPAHEKLKKAPETIVEVQFFTKFHRQLEEARHWVRSFSLTGKTADLHSAWHIYHAIYKQIDEQLKSGSTLSMQYCSPRLWEAKNLALAIPDARPKEGKETVRIAAFDSKLTVIASKQRPKRIAFLGTDGAPHKFLLKGHEDLRLDERVMQLFKLVNTLLLSNARTSKEAGFQIQRYSVTPLWDTVGLIGWVDECDTIHELIHSYRRERDITPELELKIMHNILPTEYQKVYDFLPVMSKIEVLEYLWDHTSGQDIRKAMWASSLTCETWLERRRTFTSSLATMSVVGYILGLGDRHPNNIMIQRSTGRVVHIDFGDCFEVAMTRDRFPEKIPFRLTRMLQNAMEVSGVDGNFRSSAETVMTALRDNKDSLITMLAAFVQDPLISWRLVKRTGNEMLMSNDANKAIDESHLEVAIGEEADEVVDSPLMTLVPFSEDDDLAALEMTRRQRAETSAAEEDRKASEEEVAHQGVAILNRLASKLRGQEFGYSKKLNNGRGGRRSLDPKSQVSKLITEATEISNIAQSWSGWYPFW</sequence>
<proteinExistence type="inferred from homology"/>
<dbReference type="SMART" id="SM01346">
    <property type="entry name" value="DUF3385"/>
    <property type="match status" value="1"/>
</dbReference>
<protein>
    <recommendedName>
        <fullName evidence="9">Serine/threonine-protein kinase TOR</fullName>
        <ecNumber evidence="9">2.7.11.1</ecNumber>
    </recommendedName>
</protein>
<dbReference type="InterPro" id="IPR011989">
    <property type="entry name" value="ARM-like"/>
</dbReference>
<dbReference type="InterPro" id="IPR057564">
    <property type="entry name" value="HEAT_ATR"/>
</dbReference>
<evidence type="ECO:0000259" key="11">
    <source>
        <dbReference type="PROSITE" id="PS50290"/>
    </source>
</evidence>
<feature type="domain" description="PI3K/PI4K catalytic" evidence="11">
    <location>
        <begin position="2218"/>
        <end position="2542"/>
    </location>
</feature>
<dbReference type="GO" id="GO:0044877">
    <property type="term" value="F:protein-containing complex binding"/>
    <property type="evidence" value="ECO:0007669"/>
    <property type="project" value="InterPro"/>
</dbReference>
<dbReference type="InterPro" id="IPR016024">
    <property type="entry name" value="ARM-type_fold"/>
</dbReference>
<dbReference type="GO" id="GO:0005737">
    <property type="term" value="C:cytoplasm"/>
    <property type="evidence" value="ECO:0007669"/>
    <property type="project" value="TreeGrafter"/>
</dbReference>
<dbReference type="GO" id="GO:0106310">
    <property type="term" value="F:protein serine kinase activity"/>
    <property type="evidence" value="ECO:0007669"/>
    <property type="project" value="RHEA"/>
</dbReference>
<dbReference type="VEuPathDB" id="TriTrypDB:BSAL_00365"/>
<dbReference type="InterPro" id="IPR050517">
    <property type="entry name" value="DDR_Repair_Kinase"/>
</dbReference>
<dbReference type="SUPFAM" id="SSF48371">
    <property type="entry name" value="ARM repeat"/>
    <property type="match status" value="2"/>
</dbReference>
<keyword evidence="2 9" id="KW-0808">Transferase</keyword>
<feature type="domain" description="FATC" evidence="13">
    <location>
        <begin position="2611"/>
        <end position="2643"/>
    </location>
</feature>
<reference evidence="15" key="1">
    <citation type="submission" date="2015-09" db="EMBL/GenBank/DDBJ databases">
        <authorList>
            <consortium name="Pathogen Informatics"/>
        </authorList>
    </citation>
    <scope>NUCLEOTIDE SEQUENCE [LARGE SCALE GENOMIC DNA]</scope>
    <source>
        <strain evidence="15">Lake Konstanz</strain>
    </source>
</reference>
<dbReference type="InterPro" id="IPR009076">
    <property type="entry name" value="FRB_dom"/>
</dbReference>
<keyword evidence="6 9" id="KW-0067">ATP-binding</keyword>
<dbReference type="PROSITE" id="PS50290">
    <property type="entry name" value="PI3_4_KINASE_3"/>
    <property type="match status" value="1"/>
</dbReference>
<gene>
    <name evidence="14" type="ORF">BSAL_00365</name>
</gene>
<accession>A0A0S4IRQ6</accession>
<dbReference type="PROSITE" id="PS00916">
    <property type="entry name" value="PI3_4_KINASE_2"/>
    <property type="match status" value="1"/>
</dbReference>
<dbReference type="GO" id="GO:0031932">
    <property type="term" value="C:TORC2 complex"/>
    <property type="evidence" value="ECO:0007669"/>
    <property type="project" value="TreeGrafter"/>
</dbReference>
<dbReference type="Pfam" id="PF23593">
    <property type="entry name" value="HEAT_ATR"/>
    <property type="match status" value="1"/>
</dbReference>
<dbReference type="GO" id="GO:0031931">
    <property type="term" value="C:TORC1 complex"/>
    <property type="evidence" value="ECO:0007669"/>
    <property type="project" value="TreeGrafter"/>
</dbReference>
<dbReference type="EMBL" id="CYKH01000241">
    <property type="protein sequence ID" value="CUF10682.1"/>
    <property type="molecule type" value="Genomic_DNA"/>
</dbReference>
<evidence type="ECO:0000256" key="5">
    <source>
        <dbReference type="ARBA" id="ARBA00022777"/>
    </source>
</evidence>
<feature type="region of interest" description="Disordered" evidence="10">
    <location>
        <begin position="2557"/>
        <end position="2577"/>
    </location>
</feature>
<evidence type="ECO:0000256" key="7">
    <source>
        <dbReference type="ARBA" id="ARBA00047899"/>
    </source>
</evidence>
<dbReference type="CDD" id="cd05169">
    <property type="entry name" value="PIKKc_TOR"/>
    <property type="match status" value="1"/>
</dbReference>
<evidence type="ECO:0000256" key="8">
    <source>
        <dbReference type="ARBA" id="ARBA00048679"/>
    </source>
</evidence>